<comment type="similarity">
    <text evidence="2">Belongs to the TsaE family.</text>
</comment>
<evidence type="ECO:0000256" key="4">
    <source>
        <dbReference type="ARBA" id="ARBA00022490"/>
    </source>
</evidence>
<evidence type="ECO:0000313" key="12">
    <source>
        <dbReference type="Proteomes" id="UP000824071"/>
    </source>
</evidence>
<keyword evidence="8" id="KW-0067">ATP-binding</keyword>
<dbReference type="NCBIfam" id="TIGR00150">
    <property type="entry name" value="T6A_YjeE"/>
    <property type="match status" value="1"/>
</dbReference>
<dbReference type="GO" id="GO:0002949">
    <property type="term" value="P:tRNA threonylcarbamoyladenosine modification"/>
    <property type="evidence" value="ECO:0007669"/>
    <property type="project" value="InterPro"/>
</dbReference>
<dbReference type="GO" id="GO:0005524">
    <property type="term" value="F:ATP binding"/>
    <property type="evidence" value="ECO:0007669"/>
    <property type="project" value="UniProtKB-KW"/>
</dbReference>
<dbReference type="AlphaFoldDB" id="A0A9D1IEU1"/>
<evidence type="ECO:0000313" key="11">
    <source>
        <dbReference type="EMBL" id="HIU35703.1"/>
    </source>
</evidence>
<keyword evidence="5" id="KW-0819">tRNA processing</keyword>
<comment type="caution">
    <text evidence="11">The sequence shown here is derived from an EMBL/GenBank/DDBJ whole genome shotgun (WGS) entry which is preliminary data.</text>
</comment>
<reference evidence="11" key="2">
    <citation type="journal article" date="2021" name="PeerJ">
        <title>Extensive microbial diversity within the chicken gut microbiome revealed by metagenomics and culture.</title>
        <authorList>
            <person name="Gilroy R."/>
            <person name="Ravi A."/>
            <person name="Getino M."/>
            <person name="Pursley I."/>
            <person name="Horton D.L."/>
            <person name="Alikhan N.F."/>
            <person name="Baker D."/>
            <person name="Gharbi K."/>
            <person name="Hall N."/>
            <person name="Watson M."/>
            <person name="Adriaenssens E.M."/>
            <person name="Foster-Nyarko E."/>
            <person name="Jarju S."/>
            <person name="Secka A."/>
            <person name="Antonio M."/>
            <person name="Oren A."/>
            <person name="Chaudhuri R.R."/>
            <person name="La Ragione R."/>
            <person name="Hildebrand F."/>
            <person name="Pallen M.J."/>
        </authorList>
    </citation>
    <scope>NUCLEOTIDE SEQUENCE</scope>
    <source>
        <strain evidence="11">ChiGjej1B1-19959</strain>
    </source>
</reference>
<keyword evidence="4" id="KW-0963">Cytoplasm</keyword>
<dbReference type="GO" id="GO:0046872">
    <property type="term" value="F:metal ion binding"/>
    <property type="evidence" value="ECO:0007669"/>
    <property type="project" value="UniProtKB-KW"/>
</dbReference>
<keyword evidence="6" id="KW-0479">Metal-binding</keyword>
<dbReference type="PANTHER" id="PTHR33540:SF2">
    <property type="entry name" value="TRNA THREONYLCARBAMOYLADENOSINE BIOSYNTHESIS PROTEIN TSAE"/>
    <property type="match status" value="1"/>
</dbReference>
<protein>
    <recommendedName>
        <fullName evidence="3">tRNA threonylcarbamoyladenosine biosynthesis protein TsaE</fullName>
    </recommendedName>
    <alternativeName>
        <fullName evidence="10">t(6)A37 threonylcarbamoyladenosine biosynthesis protein TsaE</fullName>
    </alternativeName>
</protein>
<sequence length="143" mass="15165">MQTFVTKGASGTRALGERLGAALRGRTGGRVVALFGGMGMGKTVFVTGVAAGMGLCDAVCSPTFAIVNVYGDDALCHFDMYRVQTWEDLLSTGFFEYLDAGSVLCVEWSENIENALPADAVCVTLRQGNAEDERVVTVEGIEL</sequence>
<dbReference type="InterPro" id="IPR003442">
    <property type="entry name" value="T6A_TsaE"/>
</dbReference>
<proteinExistence type="inferred from homology"/>
<name>A0A9D1IEU1_9FIRM</name>
<dbReference type="GO" id="GO:0005737">
    <property type="term" value="C:cytoplasm"/>
    <property type="evidence" value="ECO:0007669"/>
    <property type="project" value="UniProtKB-SubCell"/>
</dbReference>
<evidence type="ECO:0000256" key="3">
    <source>
        <dbReference type="ARBA" id="ARBA00019010"/>
    </source>
</evidence>
<evidence type="ECO:0000256" key="6">
    <source>
        <dbReference type="ARBA" id="ARBA00022723"/>
    </source>
</evidence>
<reference evidence="11" key="1">
    <citation type="submission" date="2020-10" db="EMBL/GenBank/DDBJ databases">
        <authorList>
            <person name="Gilroy R."/>
        </authorList>
    </citation>
    <scope>NUCLEOTIDE SEQUENCE</scope>
    <source>
        <strain evidence="11">ChiGjej1B1-19959</strain>
    </source>
</reference>
<dbReference type="InterPro" id="IPR027417">
    <property type="entry name" value="P-loop_NTPase"/>
</dbReference>
<evidence type="ECO:0000256" key="8">
    <source>
        <dbReference type="ARBA" id="ARBA00022840"/>
    </source>
</evidence>
<dbReference type="Proteomes" id="UP000824071">
    <property type="component" value="Unassembled WGS sequence"/>
</dbReference>
<evidence type="ECO:0000256" key="2">
    <source>
        <dbReference type="ARBA" id="ARBA00007599"/>
    </source>
</evidence>
<dbReference type="PANTHER" id="PTHR33540">
    <property type="entry name" value="TRNA THREONYLCARBAMOYLADENOSINE BIOSYNTHESIS PROTEIN TSAE"/>
    <property type="match status" value="1"/>
</dbReference>
<keyword evidence="9" id="KW-0460">Magnesium</keyword>
<dbReference type="Pfam" id="PF02367">
    <property type="entry name" value="TsaE"/>
    <property type="match status" value="1"/>
</dbReference>
<comment type="subcellular location">
    <subcellularLocation>
        <location evidence="1">Cytoplasm</location>
    </subcellularLocation>
</comment>
<accession>A0A9D1IEU1</accession>
<organism evidence="11 12">
    <name type="scientific">Candidatus Fimenecus excrementigallinarum</name>
    <dbReference type="NCBI Taxonomy" id="2840816"/>
    <lineage>
        <taxon>Bacteria</taxon>
        <taxon>Bacillati</taxon>
        <taxon>Bacillota</taxon>
        <taxon>Clostridia</taxon>
        <taxon>Candidatus Fimenecus</taxon>
    </lineage>
</organism>
<evidence type="ECO:0000256" key="1">
    <source>
        <dbReference type="ARBA" id="ARBA00004496"/>
    </source>
</evidence>
<keyword evidence="7" id="KW-0547">Nucleotide-binding</keyword>
<evidence type="ECO:0000256" key="5">
    <source>
        <dbReference type="ARBA" id="ARBA00022694"/>
    </source>
</evidence>
<evidence type="ECO:0000256" key="9">
    <source>
        <dbReference type="ARBA" id="ARBA00022842"/>
    </source>
</evidence>
<evidence type="ECO:0000256" key="10">
    <source>
        <dbReference type="ARBA" id="ARBA00032441"/>
    </source>
</evidence>
<evidence type="ECO:0000256" key="7">
    <source>
        <dbReference type="ARBA" id="ARBA00022741"/>
    </source>
</evidence>
<dbReference type="EMBL" id="DVMW01000026">
    <property type="protein sequence ID" value="HIU35703.1"/>
    <property type="molecule type" value="Genomic_DNA"/>
</dbReference>
<dbReference type="SUPFAM" id="SSF52540">
    <property type="entry name" value="P-loop containing nucleoside triphosphate hydrolases"/>
    <property type="match status" value="1"/>
</dbReference>
<dbReference type="Gene3D" id="3.40.50.300">
    <property type="entry name" value="P-loop containing nucleotide triphosphate hydrolases"/>
    <property type="match status" value="1"/>
</dbReference>
<gene>
    <name evidence="11" type="primary">tsaE</name>
    <name evidence="11" type="ORF">IAC53_03740</name>
</gene>